<name>A0AA39TBF1_9AGAR</name>
<dbReference type="Proteomes" id="UP001175227">
    <property type="component" value="Unassembled WGS sequence"/>
</dbReference>
<reference evidence="3" key="1">
    <citation type="submission" date="2023-06" db="EMBL/GenBank/DDBJ databases">
        <authorList>
            <consortium name="Lawrence Berkeley National Laboratory"/>
            <person name="Ahrendt S."/>
            <person name="Sahu N."/>
            <person name="Indic B."/>
            <person name="Wong-Bajracharya J."/>
            <person name="Merenyi Z."/>
            <person name="Ke H.-M."/>
            <person name="Monk M."/>
            <person name="Kocsube S."/>
            <person name="Drula E."/>
            <person name="Lipzen A."/>
            <person name="Balint B."/>
            <person name="Henrissat B."/>
            <person name="Andreopoulos B."/>
            <person name="Martin F.M."/>
            <person name="Harder C.B."/>
            <person name="Rigling D."/>
            <person name="Ford K.L."/>
            <person name="Foster G.D."/>
            <person name="Pangilinan J."/>
            <person name="Papanicolaou A."/>
            <person name="Barry K."/>
            <person name="LaButti K."/>
            <person name="Viragh M."/>
            <person name="Koriabine M."/>
            <person name="Yan M."/>
            <person name="Riley R."/>
            <person name="Champramary S."/>
            <person name="Plett K.L."/>
            <person name="Tsai I.J."/>
            <person name="Slot J."/>
            <person name="Sipos G."/>
            <person name="Plett J."/>
            <person name="Nagy L.G."/>
            <person name="Grigoriev I.V."/>
        </authorList>
    </citation>
    <scope>NUCLEOTIDE SEQUENCE</scope>
    <source>
        <strain evidence="3">ICMP 16352</strain>
    </source>
</reference>
<keyword evidence="4" id="KW-1185">Reference proteome</keyword>
<protein>
    <recommendedName>
        <fullName evidence="2">DUF7770 domain-containing protein</fullName>
    </recommendedName>
</protein>
<feature type="domain" description="DUF7770" evidence="2">
    <location>
        <begin position="69"/>
        <end position="218"/>
    </location>
</feature>
<sequence length="219" mass="24246">MLVFTASRLQERGLTGIMIILLSFHLLGLTPTRMSYILPNRASISCTPGLYARLNTLEVDGLAIVGTSNGHIYHFRVFIYNHAQGCSLSLDCNPSYDARDPDKACVTVAFKSYAWTTSQNAPPGRIPPSTGPFEVKLGTSTKVWKICSLLFDSLRRDHYHFHGGMGCRHWCATILGDLEAHGYVSPGASAQFETWERAKCRELGIGAFILPRLQGVFYS</sequence>
<organism evidence="3 4">
    <name type="scientific">Armillaria novae-zelandiae</name>
    <dbReference type="NCBI Taxonomy" id="153914"/>
    <lineage>
        <taxon>Eukaryota</taxon>
        <taxon>Fungi</taxon>
        <taxon>Dikarya</taxon>
        <taxon>Basidiomycota</taxon>
        <taxon>Agaricomycotina</taxon>
        <taxon>Agaricomycetes</taxon>
        <taxon>Agaricomycetidae</taxon>
        <taxon>Agaricales</taxon>
        <taxon>Marasmiineae</taxon>
        <taxon>Physalacriaceae</taxon>
        <taxon>Armillaria</taxon>
    </lineage>
</organism>
<dbReference type="InterPro" id="IPR056672">
    <property type="entry name" value="DUF7770"/>
</dbReference>
<evidence type="ECO:0000313" key="4">
    <source>
        <dbReference type="Proteomes" id="UP001175227"/>
    </source>
</evidence>
<proteinExistence type="predicted"/>
<keyword evidence="1" id="KW-0812">Transmembrane</keyword>
<accession>A0AA39TBF1</accession>
<keyword evidence="1" id="KW-1133">Transmembrane helix</keyword>
<dbReference type="AlphaFoldDB" id="A0AA39TBF1"/>
<evidence type="ECO:0000259" key="2">
    <source>
        <dbReference type="Pfam" id="PF24968"/>
    </source>
</evidence>
<dbReference type="Pfam" id="PF24968">
    <property type="entry name" value="DUF7770"/>
    <property type="match status" value="1"/>
</dbReference>
<evidence type="ECO:0000256" key="1">
    <source>
        <dbReference type="SAM" id="Phobius"/>
    </source>
</evidence>
<comment type="caution">
    <text evidence="3">The sequence shown here is derived from an EMBL/GenBank/DDBJ whole genome shotgun (WGS) entry which is preliminary data.</text>
</comment>
<evidence type="ECO:0000313" key="3">
    <source>
        <dbReference type="EMBL" id="KAK0477911.1"/>
    </source>
</evidence>
<keyword evidence="1" id="KW-0472">Membrane</keyword>
<feature type="transmembrane region" description="Helical" evidence="1">
    <location>
        <begin position="12"/>
        <end position="31"/>
    </location>
</feature>
<dbReference type="EMBL" id="JAUEPR010000015">
    <property type="protein sequence ID" value="KAK0477911.1"/>
    <property type="molecule type" value="Genomic_DNA"/>
</dbReference>
<gene>
    <name evidence="3" type="ORF">IW261DRAFT_255403</name>
</gene>